<feature type="compositionally biased region" description="Low complexity" evidence="1">
    <location>
        <begin position="184"/>
        <end position="199"/>
    </location>
</feature>
<feature type="region of interest" description="Disordered" evidence="1">
    <location>
        <begin position="59"/>
        <end position="117"/>
    </location>
</feature>
<dbReference type="Proteomes" id="UP000190539">
    <property type="component" value="Unassembled WGS sequence"/>
</dbReference>
<dbReference type="OrthoDB" id="4350650at2"/>
<dbReference type="RefSeq" id="WP_107502745.1">
    <property type="nucleotide sequence ID" value="NZ_CP045178.1"/>
</dbReference>
<accession>A0A1V4ACC4</accession>
<feature type="compositionally biased region" description="Basic and acidic residues" evidence="1">
    <location>
        <begin position="71"/>
        <end position="83"/>
    </location>
</feature>
<evidence type="ECO:0000313" key="3">
    <source>
        <dbReference type="Proteomes" id="UP000190539"/>
    </source>
</evidence>
<comment type="caution">
    <text evidence="2">The sequence shown here is derived from an EMBL/GenBank/DDBJ whole genome shotgun (WGS) entry which is preliminary data.</text>
</comment>
<keyword evidence="3" id="KW-1185">Reference proteome</keyword>
<name>A0A1V4ACC4_9ACTN</name>
<protein>
    <submittedName>
        <fullName evidence="2">Small secreted protein</fullName>
    </submittedName>
</protein>
<gene>
    <name evidence="2" type="ORF">B1H18_09545</name>
</gene>
<reference evidence="2 3" key="1">
    <citation type="submission" date="2017-02" db="EMBL/GenBank/DDBJ databases">
        <title>Draft Genome Sequence of Streptomyces tsukubaensis F601, a Producer of the immunosuppressant tacrolimus FK506.</title>
        <authorList>
            <person name="Zong G."/>
            <person name="Zhong C."/>
            <person name="Fu J."/>
            <person name="Qin R."/>
            <person name="Cao G."/>
        </authorList>
    </citation>
    <scope>NUCLEOTIDE SEQUENCE [LARGE SCALE GENOMIC DNA]</scope>
    <source>
        <strain evidence="2 3">F601</strain>
    </source>
</reference>
<dbReference type="EMBL" id="MVFC01000005">
    <property type="protein sequence ID" value="OON81047.1"/>
    <property type="molecule type" value="Genomic_DNA"/>
</dbReference>
<dbReference type="STRING" id="83656.B1H18_09545"/>
<feature type="compositionally biased region" description="Polar residues" evidence="1">
    <location>
        <begin position="61"/>
        <end position="70"/>
    </location>
</feature>
<feature type="region of interest" description="Disordered" evidence="1">
    <location>
        <begin position="162"/>
        <end position="199"/>
    </location>
</feature>
<proteinExistence type="predicted"/>
<dbReference type="AlphaFoldDB" id="A0A1V4ACC4"/>
<feature type="compositionally biased region" description="Basic and acidic residues" evidence="1">
    <location>
        <begin position="108"/>
        <end position="117"/>
    </location>
</feature>
<evidence type="ECO:0000313" key="2">
    <source>
        <dbReference type="EMBL" id="OON81047.1"/>
    </source>
</evidence>
<evidence type="ECO:0000256" key="1">
    <source>
        <dbReference type="SAM" id="MobiDB-lite"/>
    </source>
</evidence>
<organism evidence="2 3">
    <name type="scientific">Streptomyces tsukubensis</name>
    <dbReference type="NCBI Taxonomy" id="83656"/>
    <lineage>
        <taxon>Bacteria</taxon>
        <taxon>Bacillati</taxon>
        <taxon>Actinomycetota</taxon>
        <taxon>Actinomycetes</taxon>
        <taxon>Kitasatosporales</taxon>
        <taxon>Streptomycetaceae</taxon>
        <taxon>Streptomyces</taxon>
    </lineage>
</organism>
<sequence>MEGTNPVNKKLAAVLSSGAVLGLALTLTGCGDDSDDKLNSWAKTVCDDVQPQAKKIESANAAIQQQTSDNSKPEDVQKTDSKAFQDMSDAYKAMGNAVQKAGNPPVDGGDKTKSDAVRELKSISASYGDLKKQVDALDTKDQSKFADGLKGVAGELSKLSKSGNNALDKLQSGDVGKAMKKQKSCQSSSASASPAPSNA</sequence>